<protein>
    <recommendedName>
        <fullName evidence="3">Scramblase</fullName>
    </recommendedName>
</protein>
<comment type="caution">
    <text evidence="1">The sequence shown here is derived from an EMBL/GenBank/DDBJ whole genome shotgun (WGS) entry which is preliminary data.</text>
</comment>
<accession>A0A3N1ZSU5</accession>
<proteinExistence type="predicted"/>
<evidence type="ECO:0000313" key="2">
    <source>
        <dbReference type="Proteomes" id="UP000275749"/>
    </source>
</evidence>
<dbReference type="RefSeq" id="WP_123574727.1">
    <property type="nucleotide sequence ID" value="NZ_RKHG01000001.1"/>
</dbReference>
<evidence type="ECO:0008006" key="3">
    <source>
        <dbReference type="Google" id="ProtNLM"/>
    </source>
</evidence>
<evidence type="ECO:0000313" key="1">
    <source>
        <dbReference type="EMBL" id="ROR53182.1"/>
    </source>
</evidence>
<sequence>MSLLDHDVLVIDQVTSFLRNDFQIFDAQGQPVGQILTQGSGLSRAIMGTRQLTVAEPDGTQVMVVDDVPNFGRDTFDLLGPDGNRFAEVIKQFTLFNKHLTVQTGGRDRLGPDSTQGAEQRLGRLEQFLTRHRRNGAAPCSGCGAVVSPRQARGS</sequence>
<dbReference type="EMBL" id="RKHG01000001">
    <property type="protein sequence ID" value="ROR53182.1"/>
    <property type="molecule type" value="Genomic_DNA"/>
</dbReference>
<reference evidence="1 2" key="1">
    <citation type="submission" date="2018-11" db="EMBL/GenBank/DDBJ databases">
        <title>Sequencing the genomes of 1000 actinobacteria strains.</title>
        <authorList>
            <person name="Klenk H.-P."/>
        </authorList>
    </citation>
    <scope>NUCLEOTIDE SEQUENCE [LARGE SCALE GENOMIC DNA]</scope>
    <source>
        <strain evidence="1 2">DSM 10546</strain>
    </source>
</reference>
<dbReference type="Proteomes" id="UP000275749">
    <property type="component" value="Unassembled WGS sequence"/>
</dbReference>
<organism evidence="1 2">
    <name type="scientific">Luteococcus japonicus</name>
    <dbReference type="NCBI Taxonomy" id="33984"/>
    <lineage>
        <taxon>Bacteria</taxon>
        <taxon>Bacillati</taxon>
        <taxon>Actinomycetota</taxon>
        <taxon>Actinomycetes</taxon>
        <taxon>Propionibacteriales</taxon>
        <taxon>Propionibacteriaceae</taxon>
        <taxon>Luteococcus</taxon>
    </lineage>
</organism>
<gene>
    <name evidence="1" type="ORF">EDD41_0311</name>
</gene>
<dbReference type="AlphaFoldDB" id="A0A3N1ZSU5"/>
<name>A0A3N1ZSU5_9ACTN</name>